<dbReference type="Proteomes" id="UP000705283">
    <property type="component" value="Unassembled WGS sequence"/>
</dbReference>
<keyword evidence="6" id="KW-0624">Polysaccharide degradation</keyword>
<accession>A0AA40X0R0</accession>
<dbReference type="InterPro" id="IPR050314">
    <property type="entry name" value="Glycosyl_Hydrlase_18"/>
</dbReference>
<feature type="signal peptide" evidence="9">
    <location>
        <begin position="1"/>
        <end position="25"/>
    </location>
</feature>
<evidence type="ECO:0000313" key="11">
    <source>
        <dbReference type="EMBL" id="MBF6636017.1"/>
    </source>
</evidence>
<feature type="domain" description="GH18" evidence="10">
    <location>
        <begin position="135"/>
        <end position="612"/>
    </location>
</feature>
<keyword evidence="4" id="KW-0146">Chitin degradation</keyword>
<evidence type="ECO:0000256" key="4">
    <source>
        <dbReference type="ARBA" id="ARBA00023024"/>
    </source>
</evidence>
<comment type="catalytic activity">
    <reaction evidence="1">
        <text>Random endo-hydrolysis of N-acetyl-beta-D-glucosaminide (1-&gt;4)-beta-linkages in chitin and chitodextrins.</text>
        <dbReference type="EC" id="3.2.1.14"/>
    </reaction>
</comment>
<evidence type="ECO:0000256" key="3">
    <source>
        <dbReference type="ARBA" id="ARBA00022801"/>
    </source>
</evidence>
<dbReference type="Gene3D" id="3.20.20.80">
    <property type="entry name" value="Glycosidases"/>
    <property type="match status" value="1"/>
</dbReference>
<evidence type="ECO:0000256" key="7">
    <source>
        <dbReference type="RuleBase" id="RU000489"/>
    </source>
</evidence>
<dbReference type="RefSeq" id="WP_194977596.1">
    <property type="nucleotide sequence ID" value="NZ_JADMKS010000002.1"/>
</dbReference>
<dbReference type="SUPFAM" id="SSF54556">
    <property type="entry name" value="Chitinase insertion domain"/>
    <property type="match status" value="1"/>
</dbReference>
<dbReference type="InterPro" id="IPR001223">
    <property type="entry name" value="Glyco_hydro18_cat"/>
</dbReference>
<dbReference type="AlphaFoldDB" id="A0AA40X0R0"/>
<sequence length="950" mass="103851">MKKIIKLSMVAIATCSALYGANVIAARFNAQVPDGTVEITAKESGTLKPVEQGESGAVSKYRGDRPTAKLKWRSTWVDSEMAGQHPHSPINYELVNVKYKDAHDANPESTGKLTTNGYAGNMEHNVPFNVTKNSKIVGLYVPEWSYWDQAHPAEFTPAKNLTHVFYSFIGMCDYGAERPAGTLKQSENDGLKAEGNLRGQKIIKGMCGQGPLPTENGDVSWDESAGKNSPAKQQGDFNVTKFDPQASHFMFKAMEEMKKAHPNLKVMVSVGGWTLSSPFSGMAETPASRAIFVKSVVQFLKDHPYVDGIDLDWEFVGGGGPTTHKEGLALSGMYKEKEAYTHVVHELRVAMDSEFGKSSKQLSAAVSASPAKLAAIDFDAVKDDFDFVNIMSYDMYGAFSRNPGHQTAVHAKPLIGAYFAEGADKNLKDDIGQEIVDAKGQKITGAEAMRGFSTEGAVNAILDNNPEFPSTKLVIGAASYSRGWHNVRVPAKLDKLFWHGIADGKSVSREGLGSHGTFENGVTDFREIYDNYIAKGKDFYYDKQAEAAYVWEPKSNDAHTVGAHVETLDSQRSVIAKGELMKKYNLGGLFAWASSTDNGLILNTMNAAVCNKKADGNYYSFSEHYNGEVNTAVVEKDAKGQATKVAETVSGPMTYRFDGQAYCLEKEEGQAELPIANAGKDIVKIKSDGWPGTMNLLDGGLSQHAVSYHWKILHSTVPMELRELGDDPAQTGQSLQGKAVYAQVASNFKNNKIPTTNQAVFELTVVNKDGKKATDHVKMTFIPATASIIGSRVITQGHKLNLTAESNVPNAISYQWEISHRGAKESLYIKKNKTPDFIYNTKALPVGEYDVEVFIQNESGRDSVLAQKLEHLTIVKEAVKPDDETKPDTKYPAYKEGTQYKGGNIVTGTDGKHYECRSDDGRNGWCGQAAGFYAPGTGIAWTEAWKLFTK</sequence>
<dbReference type="PANTHER" id="PTHR11177:SF317">
    <property type="entry name" value="CHITINASE 12-RELATED"/>
    <property type="match status" value="1"/>
</dbReference>
<dbReference type="GO" id="GO:0000272">
    <property type="term" value="P:polysaccharide catabolic process"/>
    <property type="evidence" value="ECO:0007669"/>
    <property type="project" value="UniProtKB-KW"/>
</dbReference>
<evidence type="ECO:0000313" key="12">
    <source>
        <dbReference type="Proteomes" id="UP000705283"/>
    </source>
</evidence>
<feature type="compositionally biased region" description="Polar residues" evidence="8">
    <location>
        <begin position="226"/>
        <end position="237"/>
    </location>
</feature>
<evidence type="ECO:0000256" key="2">
    <source>
        <dbReference type="ARBA" id="ARBA00012729"/>
    </source>
</evidence>
<dbReference type="InterPro" id="IPR011583">
    <property type="entry name" value="Chitinase_II/V-like_cat"/>
</dbReference>
<dbReference type="InterPro" id="IPR017853">
    <property type="entry name" value="GH"/>
</dbReference>
<dbReference type="SUPFAM" id="SSF51445">
    <property type="entry name" value="(Trans)glycosidases"/>
    <property type="match status" value="1"/>
</dbReference>
<evidence type="ECO:0000256" key="1">
    <source>
        <dbReference type="ARBA" id="ARBA00000822"/>
    </source>
</evidence>
<feature type="region of interest" description="Disordered" evidence="8">
    <location>
        <begin position="207"/>
        <end position="238"/>
    </location>
</feature>
<dbReference type="GO" id="GO:0008061">
    <property type="term" value="F:chitin binding"/>
    <property type="evidence" value="ECO:0007669"/>
    <property type="project" value="InterPro"/>
</dbReference>
<dbReference type="Pfam" id="PF00704">
    <property type="entry name" value="Glyco_hydro_18"/>
    <property type="match status" value="1"/>
</dbReference>
<keyword evidence="9" id="KW-0732">Signal</keyword>
<feature type="chain" id="PRO_5041342207" description="chitinase" evidence="9">
    <location>
        <begin position="26"/>
        <end position="950"/>
    </location>
</feature>
<comment type="caution">
    <text evidence="11">The sequence shown here is derived from an EMBL/GenBank/DDBJ whole genome shotgun (WGS) entry which is preliminary data.</text>
</comment>
<keyword evidence="5 7" id="KW-0326">Glycosidase</keyword>
<dbReference type="GO" id="GO:0008843">
    <property type="term" value="F:endochitinase activity"/>
    <property type="evidence" value="ECO:0007669"/>
    <property type="project" value="UniProtKB-EC"/>
</dbReference>
<dbReference type="PROSITE" id="PS51910">
    <property type="entry name" value="GH18_2"/>
    <property type="match status" value="1"/>
</dbReference>
<dbReference type="PROSITE" id="PS01095">
    <property type="entry name" value="GH18_1"/>
    <property type="match status" value="1"/>
</dbReference>
<dbReference type="InterPro" id="IPR029070">
    <property type="entry name" value="Chitinase_insertion_sf"/>
</dbReference>
<gene>
    <name evidence="11" type="ORF">ITX54_04980</name>
</gene>
<dbReference type="EMBL" id="JADMKS010000002">
    <property type="protein sequence ID" value="MBF6636017.1"/>
    <property type="molecule type" value="Genomic_DNA"/>
</dbReference>
<keyword evidence="3 7" id="KW-0378">Hydrolase</keyword>
<evidence type="ECO:0000256" key="5">
    <source>
        <dbReference type="ARBA" id="ARBA00023295"/>
    </source>
</evidence>
<name>A0AA40X0R0_9GAMM</name>
<evidence type="ECO:0000256" key="8">
    <source>
        <dbReference type="SAM" id="MobiDB-lite"/>
    </source>
</evidence>
<dbReference type="InterPro" id="IPR001579">
    <property type="entry name" value="Glyco_hydro_18_chit_AS"/>
</dbReference>
<protein>
    <recommendedName>
        <fullName evidence="2">chitinase</fullName>
        <ecNumber evidence="2">3.2.1.14</ecNumber>
    </recommendedName>
</protein>
<dbReference type="Gene3D" id="3.10.50.10">
    <property type="match status" value="1"/>
</dbReference>
<reference evidence="11" key="1">
    <citation type="submission" date="2020-11" db="EMBL/GenBank/DDBJ databases">
        <authorList>
            <person name="Lee S.D."/>
        </authorList>
    </citation>
    <scope>NUCLEOTIDE SEQUENCE</scope>
    <source>
        <strain evidence="11">SAP-2</strain>
    </source>
</reference>
<proteinExistence type="predicted"/>
<dbReference type="EC" id="3.2.1.14" evidence="2"/>
<dbReference type="GO" id="GO:0006032">
    <property type="term" value="P:chitin catabolic process"/>
    <property type="evidence" value="ECO:0007669"/>
    <property type="project" value="UniProtKB-KW"/>
</dbReference>
<evidence type="ECO:0000259" key="10">
    <source>
        <dbReference type="PROSITE" id="PS51910"/>
    </source>
</evidence>
<keyword evidence="6" id="KW-0119">Carbohydrate metabolism</keyword>
<dbReference type="SMART" id="SM00636">
    <property type="entry name" value="Glyco_18"/>
    <property type="match status" value="1"/>
</dbReference>
<evidence type="ECO:0000256" key="9">
    <source>
        <dbReference type="SAM" id="SignalP"/>
    </source>
</evidence>
<dbReference type="PANTHER" id="PTHR11177">
    <property type="entry name" value="CHITINASE"/>
    <property type="match status" value="1"/>
</dbReference>
<evidence type="ECO:0000256" key="6">
    <source>
        <dbReference type="ARBA" id="ARBA00023326"/>
    </source>
</evidence>
<reference evidence="11" key="2">
    <citation type="submission" date="2022-09" db="EMBL/GenBank/DDBJ databases">
        <title>Rouxiella aceris sp. nov., isolated from tree sap and emended description of the genus Rhouxiella.</title>
        <authorList>
            <person name="Kim I.S."/>
        </authorList>
    </citation>
    <scope>NUCLEOTIDE SEQUENCE</scope>
    <source>
        <strain evidence="11">SAP-2</strain>
    </source>
</reference>
<organism evidence="11 12">
    <name type="scientific">Rouxiella silvae</name>
    <dbReference type="NCBI Taxonomy" id="1646373"/>
    <lineage>
        <taxon>Bacteria</taxon>
        <taxon>Pseudomonadati</taxon>
        <taxon>Pseudomonadota</taxon>
        <taxon>Gammaproteobacteria</taxon>
        <taxon>Enterobacterales</taxon>
        <taxon>Yersiniaceae</taxon>
        <taxon>Rouxiella</taxon>
    </lineage>
</organism>